<gene>
    <name evidence="2" type="ORF">VQ03_29930</name>
</gene>
<dbReference type="Pfam" id="PF12836">
    <property type="entry name" value="HHH_3"/>
    <property type="match status" value="1"/>
</dbReference>
<name>A0A0J6S4M6_9HYPH</name>
<organism evidence="2 3">
    <name type="scientific">Methylobacterium tarhaniae</name>
    <dbReference type="NCBI Taxonomy" id="1187852"/>
    <lineage>
        <taxon>Bacteria</taxon>
        <taxon>Pseudomonadati</taxon>
        <taxon>Pseudomonadota</taxon>
        <taxon>Alphaproteobacteria</taxon>
        <taxon>Hyphomicrobiales</taxon>
        <taxon>Methylobacteriaceae</taxon>
        <taxon>Methylobacterium</taxon>
    </lineage>
</organism>
<reference evidence="2 3" key="1">
    <citation type="submission" date="2015-03" db="EMBL/GenBank/DDBJ databases">
        <title>Genome sequencing of Methylobacterium tarhaniae DSM 25844.</title>
        <authorList>
            <person name="Chaudhry V."/>
            <person name="Patil P.B."/>
        </authorList>
    </citation>
    <scope>NUCLEOTIDE SEQUENCE [LARGE SCALE GENOMIC DNA]</scope>
    <source>
        <strain evidence="2 3">DSM 25844</strain>
    </source>
</reference>
<dbReference type="PATRIC" id="fig|1187852.3.peg.4574"/>
<feature type="compositionally biased region" description="Pro residues" evidence="1">
    <location>
        <begin position="1"/>
        <end position="27"/>
    </location>
</feature>
<evidence type="ECO:0000256" key="1">
    <source>
        <dbReference type="SAM" id="MobiDB-lite"/>
    </source>
</evidence>
<dbReference type="SUPFAM" id="SSF81585">
    <property type="entry name" value="PsbU/PolX domain-like"/>
    <property type="match status" value="1"/>
</dbReference>
<dbReference type="Proteomes" id="UP000036449">
    <property type="component" value="Unassembled WGS sequence"/>
</dbReference>
<dbReference type="Gene3D" id="1.10.150.320">
    <property type="entry name" value="Photosystem II 12 kDa extrinsic protein"/>
    <property type="match status" value="1"/>
</dbReference>
<feature type="compositionally biased region" description="Low complexity" evidence="1">
    <location>
        <begin position="28"/>
        <end position="37"/>
    </location>
</feature>
<dbReference type="AlphaFoldDB" id="A0A0J6S4M6"/>
<proteinExistence type="predicted"/>
<feature type="non-terminal residue" evidence="2">
    <location>
        <position position="1"/>
    </location>
</feature>
<keyword evidence="3" id="KW-1185">Reference proteome</keyword>
<protein>
    <recommendedName>
        <fullName evidence="4">Helix-hairpin-helix domain-containing protein</fullName>
    </recommendedName>
</protein>
<dbReference type="RefSeq" id="WP_048454562.1">
    <property type="nucleotide sequence ID" value="NZ_LABZ01000348.1"/>
</dbReference>
<dbReference type="EMBL" id="LABZ01000348">
    <property type="protein sequence ID" value="KMO28438.1"/>
    <property type="molecule type" value="Genomic_DNA"/>
</dbReference>
<accession>A0A0J6S4M6</accession>
<evidence type="ECO:0000313" key="3">
    <source>
        <dbReference type="Proteomes" id="UP000036449"/>
    </source>
</evidence>
<evidence type="ECO:0008006" key="4">
    <source>
        <dbReference type="Google" id="ProtNLM"/>
    </source>
</evidence>
<comment type="caution">
    <text evidence="2">The sequence shown here is derived from an EMBL/GenBank/DDBJ whole genome shotgun (WGS) entry which is preliminary data.</text>
</comment>
<feature type="region of interest" description="Disordered" evidence="1">
    <location>
        <begin position="1"/>
        <end position="45"/>
    </location>
</feature>
<evidence type="ECO:0000313" key="2">
    <source>
        <dbReference type="EMBL" id="KMO28438.1"/>
    </source>
</evidence>
<sequence>PMPSVAPAPSPEPSPPPVFTPPVPSAPLPQAETTEAAEPPPAATGAIDLNTASLAELNGLRGGGMIGRAIIAKRPYASPSDLLSKRVLSRATYERIKDQVTVR</sequence>